<dbReference type="OrthoDB" id="9805307at2"/>
<dbReference type="EMBL" id="PYAV01000002">
    <property type="protein sequence ID" value="PSL50961.1"/>
    <property type="molecule type" value="Genomic_DNA"/>
</dbReference>
<organism evidence="4 5">
    <name type="scientific">Salsuginibacillus halophilus</name>
    <dbReference type="NCBI Taxonomy" id="517424"/>
    <lineage>
        <taxon>Bacteria</taxon>
        <taxon>Bacillati</taxon>
        <taxon>Bacillota</taxon>
        <taxon>Bacilli</taxon>
        <taxon>Bacillales</taxon>
        <taxon>Bacillaceae</taxon>
        <taxon>Salsuginibacillus</taxon>
    </lineage>
</organism>
<dbReference type="SUPFAM" id="SSF56529">
    <property type="entry name" value="FAH"/>
    <property type="match status" value="1"/>
</dbReference>
<dbReference type="InterPro" id="IPR036663">
    <property type="entry name" value="Fumarylacetoacetase_C_sf"/>
</dbReference>
<reference evidence="4 5" key="1">
    <citation type="submission" date="2018-03" db="EMBL/GenBank/DDBJ databases">
        <title>Genomic Encyclopedia of Type Strains, Phase III (KMG-III): the genomes of soil and plant-associated and newly described type strains.</title>
        <authorList>
            <person name="Whitman W."/>
        </authorList>
    </citation>
    <scope>NUCLEOTIDE SEQUENCE [LARGE SCALE GENOMIC DNA]</scope>
    <source>
        <strain evidence="4 5">CGMCC 1.07653</strain>
    </source>
</reference>
<dbReference type="GO" id="GO:0016853">
    <property type="term" value="F:isomerase activity"/>
    <property type="evidence" value="ECO:0007669"/>
    <property type="project" value="UniProtKB-ARBA"/>
</dbReference>
<evidence type="ECO:0000313" key="4">
    <source>
        <dbReference type="EMBL" id="PSL50961.1"/>
    </source>
</evidence>
<dbReference type="InterPro" id="IPR011234">
    <property type="entry name" value="Fumarylacetoacetase-like_C"/>
</dbReference>
<sequence length="303" mass="33194">MRFVSFYDRDGKETFGIFAKTEHKILNLPAAERALTETVRLPQTLLAWLNDPGRSEAYILGLYENAVFHHQADFWYHPETSLLAPIPRPQKNVLCIGKNYKDHAIEMGSEADIPEAPVVFTKAPGSVTGAGSAIELNSAVTEQLDYEGELAVVIGEEVKDVSVHEAENSVFGYTIINDITARDRQSRHKQFFLGKSGDTFCPMGPSIVTKDAMAQYLPAKIRTTVNGELRQDGTTEDLIFSVPELIAEISKGMTLSPGDIIATGTPMGVGKAMNPPRFLQDEDEVSVEIPGIGTLTNVIKQKA</sequence>
<evidence type="ECO:0000256" key="1">
    <source>
        <dbReference type="ARBA" id="ARBA00010211"/>
    </source>
</evidence>
<dbReference type="AlphaFoldDB" id="A0A2P8HXK6"/>
<dbReference type="GO" id="GO:0019752">
    <property type="term" value="P:carboxylic acid metabolic process"/>
    <property type="evidence" value="ECO:0007669"/>
    <property type="project" value="UniProtKB-ARBA"/>
</dbReference>
<comment type="caution">
    <text evidence="4">The sequence shown here is derived from an EMBL/GenBank/DDBJ whole genome shotgun (WGS) entry which is preliminary data.</text>
</comment>
<keyword evidence="2" id="KW-0479">Metal-binding</keyword>
<dbReference type="GO" id="GO:0018773">
    <property type="term" value="F:acetylpyruvate hydrolase activity"/>
    <property type="evidence" value="ECO:0007669"/>
    <property type="project" value="TreeGrafter"/>
</dbReference>
<dbReference type="FunFam" id="3.90.850.10:FF:000002">
    <property type="entry name" value="2-hydroxyhepta-2,4-diene-1,7-dioate isomerase"/>
    <property type="match status" value="1"/>
</dbReference>
<accession>A0A2P8HXK6</accession>
<gene>
    <name evidence="4" type="ORF">B0H94_102238</name>
</gene>
<protein>
    <submittedName>
        <fullName evidence="4">2-keto-4-pentenoate hydratase/2-oxohepta-3-ene-1,7-dioic acid hydratase in catechol pathway</fullName>
    </submittedName>
</protein>
<evidence type="ECO:0000259" key="3">
    <source>
        <dbReference type="Pfam" id="PF01557"/>
    </source>
</evidence>
<feature type="domain" description="Fumarylacetoacetase-like C-terminal" evidence="3">
    <location>
        <begin position="93"/>
        <end position="299"/>
    </location>
</feature>
<dbReference type="GO" id="GO:0046872">
    <property type="term" value="F:metal ion binding"/>
    <property type="evidence" value="ECO:0007669"/>
    <property type="project" value="UniProtKB-KW"/>
</dbReference>
<comment type="similarity">
    <text evidence="1">Belongs to the FAH family.</text>
</comment>
<keyword evidence="5" id="KW-1185">Reference proteome</keyword>
<dbReference type="Proteomes" id="UP000242310">
    <property type="component" value="Unassembled WGS sequence"/>
</dbReference>
<dbReference type="PANTHER" id="PTHR11820:SF7">
    <property type="entry name" value="ACYLPYRUVASE FAHD1, MITOCHONDRIAL"/>
    <property type="match status" value="1"/>
</dbReference>
<evidence type="ECO:0000256" key="2">
    <source>
        <dbReference type="ARBA" id="ARBA00022723"/>
    </source>
</evidence>
<evidence type="ECO:0000313" key="5">
    <source>
        <dbReference type="Proteomes" id="UP000242310"/>
    </source>
</evidence>
<dbReference type="PANTHER" id="PTHR11820">
    <property type="entry name" value="ACYLPYRUVASE"/>
    <property type="match status" value="1"/>
</dbReference>
<dbReference type="Pfam" id="PF01557">
    <property type="entry name" value="FAA_hydrolase"/>
    <property type="match status" value="1"/>
</dbReference>
<dbReference type="Gene3D" id="3.90.850.10">
    <property type="entry name" value="Fumarylacetoacetase-like, C-terminal domain"/>
    <property type="match status" value="1"/>
</dbReference>
<proteinExistence type="inferred from homology"/>
<name>A0A2P8HXK6_9BACI</name>